<dbReference type="FunFam" id="3.40.50.2300:FF:000018">
    <property type="entry name" value="DNA-binding transcriptional regulator NtrC"/>
    <property type="match status" value="1"/>
</dbReference>
<dbReference type="SUPFAM" id="SSF46689">
    <property type="entry name" value="Homeodomain-like"/>
    <property type="match status" value="1"/>
</dbReference>
<evidence type="ECO:0000256" key="2">
    <source>
        <dbReference type="ARBA" id="ARBA00022741"/>
    </source>
</evidence>
<dbReference type="SMART" id="SM00382">
    <property type="entry name" value="AAA"/>
    <property type="match status" value="1"/>
</dbReference>
<organism evidence="11 12">
    <name type="scientific">Exilibacterium tricleocarpae</name>
    <dbReference type="NCBI Taxonomy" id="2591008"/>
    <lineage>
        <taxon>Bacteria</taxon>
        <taxon>Pseudomonadati</taxon>
        <taxon>Pseudomonadota</taxon>
        <taxon>Gammaproteobacteria</taxon>
        <taxon>Cellvibrionales</taxon>
        <taxon>Cellvibrionaceae</taxon>
        <taxon>Exilibacterium</taxon>
    </lineage>
</organism>
<dbReference type="InterPro" id="IPR009057">
    <property type="entry name" value="Homeodomain-like_sf"/>
</dbReference>
<feature type="domain" description="Sigma-54 factor interaction" evidence="9">
    <location>
        <begin position="141"/>
        <end position="369"/>
    </location>
</feature>
<evidence type="ECO:0000256" key="8">
    <source>
        <dbReference type="PROSITE-ProRule" id="PRU00169"/>
    </source>
</evidence>
<accession>A0A545SP28</accession>
<keyword evidence="12" id="KW-1185">Reference proteome</keyword>
<proteinExistence type="predicted"/>
<dbReference type="Pfam" id="PF00072">
    <property type="entry name" value="Response_reg"/>
    <property type="match status" value="1"/>
</dbReference>
<dbReference type="PROSITE" id="PS00688">
    <property type="entry name" value="SIGMA54_INTERACT_3"/>
    <property type="match status" value="1"/>
</dbReference>
<dbReference type="Pfam" id="PF00158">
    <property type="entry name" value="Sigma54_activat"/>
    <property type="match status" value="1"/>
</dbReference>
<dbReference type="CDD" id="cd00009">
    <property type="entry name" value="AAA"/>
    <property type="match status" value="1"/>
</dbReference>
<dbReference type="InterPro" id="IPR025943">
    <property type="entry name" value="Sigma_54_int_dom_ATP-bd_2"/>
</dbReference>
<name>A0A545SP28_9GAMM</name>
<dbReference type="SUPFAM" id="SSF52172">
    <property type="entry name" value="CheY-like"/>
    <property type="match status" value="1"/>
</dbReference>
<evidence type="ECO:0000256" key="5">
    <source>
        <dbReference type="ARBA" id="ARBA00023015"/>
    </source>
</evidence>
<dbReference type="PANTHER" id="PTHR32071">
    <property type="entry name" value="TRANSCRIPTIONAL REGULATORY PROTEIN"/>
    <property type="match status" value="1"/>
</dbReference>
<dbReference type="InterPro" id="IPR011006">
    <property type="entry name" value="CheY-like_superfamily"/>
</dbReference>
<evidence type="ECO:0000259" key="9">
    <source>
        <dbReference type="PROSITE" id="PS50045"/>
    </source>
</evidence>
<dbReference type="Gene3D" id="1.10.10.60">
    <property type="entry name" value="Homeodomain-like"/>
    <property type="match status" value="1"/>
</dbReference>
<evidence type="ECO:0000313" key="11">
    <source>
        <dbReference type="EMBL" id="TQV66711.1"/>
    </source>
</evidence>
<keyword evidence="3" id="KW-0067">ATP-binding</keyword>
<dbReference type="SMART" id="SM00448">
    <property type="entry name" value="REC"/>
    <property type="match status" value="1"/>
</dbReference>
<protein>
    <submittedName>
        <fullName evidence="11">Response regulator</fullName>
    </submittedName>
</protein>
<sequence length="454" mass="50035">MNAPRVLVVDDDEGLLKLIAIRLRRSDYDVTTVGGGQQALDSLSRQLPHVVVTDLQMDGMDGMALFEAIKSRFPLLPVIVLTAHGTIPDAVAATKDGVFAFLTKPFNGDALISSIQEAVELSLDSGVEISSGSGTEWRGDIVTRNAEMEKLLAEAKMAARSEASILIQCDSGTGKELLAKAIHKASLRSAAAFVGVNCTAIPEALFESEFFGHVKGAFSGATANRQGLFENANGGTLFLDEIGDMSLELQSKLLRVLEEREVRPVGANDPIPIDVRIICATHQNLEEAVAERRFREDLYYRLNVVFLEIPPLSRRREDIPLLANTFLNSMKTETGAPGGFAPEALKTLMSAQWPGNVRQLRNVVEQCAVLCKSPLVTESFVQRALRSNVNNNSVVPFAEARDEFEREYLIELLRMTCGNVTRAAKLARRNRSEFYKLLNKHHLEALQFRQLINE</sequence>
<keyword evidence="5" id="KW-0805">Transcription regulation</keyword>
<evidence type="ECO:0000256" key="7">
    <source>
        <dbReference type="ARBA" id="ARBA00023163"/>
    </source>
</evidence>
<feature type="modified residue" description="4-aspartylphosphate" evidence="8">
    <location>
        <position position="54"/>
    </location>
</feature>
<dbReference type="GO" id="GO:0003677">
    <property type="term" value="F:DNA binding"/>
    <property type="evidence" value="ECO:0007669"/>
    <property type="project" value="UniProtKB-KW"/>
</dbReference>
<dbReference type="InterPro" id="IPR058031">
    <property type="entry name" value="AAA_lid_NorR"/>
</dbReference>
<keyword evidence="6" id="KW-0238">DNA-binding</keyword>
<evidence type="ECO:0000256" key="6">
    <source>
        <dbReference type="ARBA" id="ARBA00023125"/>
    </source>
</evidence>
<dbReference type="EMBL" id="VHSG01000039">
    <property type="protein sequence ID" value="TQV66711.1"/>
    <property type="molecule type" value="Genomic_DNA"/>
</dbReference>
<dbReference type="Gene3D" id="1.10.8.60">
    <property type="match status" value="1"/>
</dbReference>
<dbReference type="Gene3D" id="3.40.50.2300">
    <property type="match status" value="1"/>
</dbReference>
<dbReference type="InterPro" id="IPR003593">
    <property type="entry name" value="AAA+_ATPase"/>
</dbReference>
<keyword evidence="4" id="KW-0902">Two-component regulatory system</keyword>
<dbReference type="GO" id="GO:0005524">
    <property type="term" value="F:ATP binding"/>
    <property type="evidence" value="ECO:0007669"/>
    <property type="project" value="UniProtKB-KW"/>
</dbReference>
<dbReference type="PROSITE" id="PS50110">
    <property type="entry name" value="RESPONSE_REGULATORY"/>
    <property type="match status" value="1"/>
</dbReference>
<dbReference type="PROSITE" id="PS50045">
    <property type="entry name" value="SIGMA54_INTERACT_4"/>
    <property type="match status" value="1"/>
</dbReference>
<reference evidence="11 12" key="1">
    <citation type="submission" date="2019-06" db="EMBL/GenBank/DDBJ databases">
        <title>Whole genome sequence for Cellvibrionaceae sp. R142.</title>
        <authorList>
            <person name="Wang G."/>
        </authorList>
    </citation>
    <scope>NUCLEOTIDE SEQUENCE [LARGE SCALE GENOMIC DNA]</scope>
    <source>
        <strain evidence="11 12">R142</strain>
    </source>
</reference>
<dbReference type="Pfam" id="PF25601">
    <property type="entry name" value="AAA_lid_14"/>
    <property type="match status" value="1"/>
</dbReference>
<dbReference type="PROSITE" id="PS00676">
    <property type="entry name" value="SIGMA54_INTERACT_2"/>
    <property type="match status" value="1"/>
</dbReference>
<dbReference type="InterPro" id="IPR001789">
    <property type="entry name" value="Sig_transdc_resp-reg_receiver"/>
</dbReference>
<dbReference type="Gene3D" id="3.40.50.300">
    <property type="entry name" value="P-loop containing nucleotide triphosphate hydrolases"/>
    <property type="match status" value="1"/>
</dbReference>
<keyword evidence="1 8" id="KW-0597">Phosphoprotein</keyword>
<comment type="caution">
    <text evidence="11">The sequence shown here is derived from an EMBL/GenBank/DDBJ whole genome shotgun (WGS) entry which is preliminary data.</text>
</comment>
<evidence type="ECO:0000256" key="4">
    <source>
        <dbReference type="ARBA" id="ARBA00023012"/>
    </source>
</evidence>
<dbReference type="InterPro" id="IPR027417">
    <property type="entry name" value="P-loop_NTPase"/>
</dbReference>
<dbReference type="OrthoDB" id="9804019at2"/>
<dbReference type="AlphaFoldDB" id="A0A545SP28"/>
<dbReference type="FunFam" id="3.40.50.300:FF:000006">
    <property type="entry name" value="DNA-binding transcriptional regulator NtrC"/>
    <property type="match status" value="1"/>
</dbReference>
<dbReference type="InterPro" id="IPR025944">
    <property type="entry name" value="Sigma_54_int_dom_CS"/>
</dbReference>
<dbReference type="SUPFAM" id="SSF52540">
    <property type="entry name" value="P-loop containing nucleoside triphosphate hydrolases"/>
    <property type="match status" value="1"/>
</dbReference>
<dbReference type="InterPro" id="IPR002078">
    <property type="entry name" value="Sigma_54_int"/>
</dbReference>
<evidence type="ECO:0000256" key="3">
    <source>
        <dbReference type="ARBA" id="ARBA00022840"/>
    </source>
</evidence>
<keyword evidence="2" id="KW-0547">Nucleotide-binding</keyword>
<evidence type="ECO:0000259" key="10">
    <source>
        <dbReference type="PROSITE" id="PS50110"/>
    </source>
</evidence>
<dbReference type="GO" id="GO:0006355">
    <property type="term" value="P:regulation of DNA-templated transcription"/>
    <property type="evidence" value="ECO:0007669"/>
    <property type="project" value="InterPro"/>
</dbReference>
<gene>
    <name evidence="11" type="ORF">FKG94_26820</name>
</gene>
<dbReference type="RefSeq" id="WP_142930033.1">
    <property type="nucleotide sequence ID" value="NZ_ML660115.1"/>
</dbReference>
<keyword evidence="7" id="KW-0804">Transcription</keyword>
<evidence type="ECO:0000313" key="12">
    <source>
        <dbReference type="Proteomes" id="UP000319732"/>
    </source>
</evidence>
<dbReference type="PANTHER" id="PTHR32071:SF116">
    <property type="entry name" value="TRANSCRIPTIONAL REGULATORY PROTEIN GLRR"/>
    <property type="match status" value="1"/>
</dbReference>
<dbReference type="Proteomes" id="UP000319732">
    <property type="component" value="Unassembled WGS sequence"/>
</dbReference>
<evidence type="ECO:0000256" key="1">
    <source>
        <dbReference type="ARBA" id="ARBA00022553"/>
    </source>
</evidence>
<dbReference type="GO" id="GO:0000160">
    <property type="term" value="P:phosphorelay signal transduction system"/>
    <property type="evidence" value="ECO:0007669"/>
    <property type="project" value="UniProtKB-KW"/>
</dbReference>
<feature type="domain" description="Response regulatory" evidence="10">
    <location>
        <begin position="5"/>
        <end position="119"/>
    </location>
</feature>